<keyword evidence="2" id="KW-1185">Reference proteome</keyword>
<name>A0ACD5XT79_AVESA</name>
<reference evidence="1" key="1">
    <citation type="submission" date="2021-05" db="EMBL/GenBank/DDBJ databases">
        <authorList>
            <person name="Scholz U."/>
            <person name="Mascher M."/>
            <person name="Fiebig A."/>
        </authorList>
    </citation>
    <scope>NUCLEOTIDE SEQUENCE [LARGE SCALE GENOMIC DNA]</scope>
</reference>
<evidence type="ECO:0000313" key="1">
    <source>
        <dbReference type="EnsemblPlants" id="AVESA.00010b.r2.5AG0850930.1.CDS.1"/>
    </source>
</evidence>
<evidence type="ECO:0000313" key="2">
    <source>
        <dbReference type="Proteomes" id="UP001732700"/>
    </source>
</evidence>
<dbReference type="Proteomes" id="UP001732700">
    <property type="component" value="Chromosome 5A"/>
</dbReference>
<proteinExistence type="predicted"/>
<dbReference type="EnsemblPlants" id="AVESA.00010b.r2.5AG0850930.1">
    <property type="protein sequence ID" value="AVESA.00010b.r2.5AG0850930.1.CDS.1"/>
    <property type="gene ID" value="AVESA.00010b.r2.5AG0850930"/>
</dbReference>
<organism evidence="1 2">
    <name type="scientific">Avena sativa</name>
    <name type="common">Oat</name>
    <dbReference type="NCBI Taxonomy" id="4498"/>
    <lineage>
        <taxon>Eukaryota</taxon>
        <taxon>Viridiplantae</taxon>
        <taxon>Streptophyta</taxon>
        <taxon>Embryophyta</taxon>
        <taxon>Tracheophyta</taxon>
        <taxon>Spermatophyta</taxon>
        <taxon>Magnoliopsida</taxon>
        <taxon>Liliopsida</taxon>
        <taxon>Poales</taxon>
        <taxon>Poaceae</taxon>
        <taxon>BOP clade</taxon>
        <taxon>Pooideae</taxon>
        <taxon>Poodae</taxon>
        <taxon>Poeae</taxon>
        <taxon>Poeae Chloroplast Group 1 (Aveneae type)</taxon>
        <taxon>Aveninae</taxon>
        <taxon>Avena</taxon>
    </lineage>
</organism>
<sequence>MQPVDTGVMDIDLGAVRAARVLGRGAMGTVFLVAGPSTETEHYALKVFDKRRSPAARGQEDAARRARWEVSVLSRLAHPHLPSLLGHAETPDLLAWAMPYCAGGDLNDLRRAQPDRVFSPAAVRFYAAELVSALAELHAAGIAYRDLKPENVLLRADGHVTLTDFDLSRRLPPKSPSTPTSASTSSSCSSATPSPTTPKTHAHVPARQYRHLRRIFARSESAAAATSGQDEPRNLAWYLNRSGDGGVHNLKKAKSARASTTVGRGEKNSSFSSAASAGGACERSFSFVGTEEYVAPEVVRGDGHEFSVDWWALGVLMYEMAFGRTPFRGRNRKETFRNVVLRPPVFSADVRSRWPELTDIISRLLDKDPARRLGFSGGADEVRAHPFFAGVAWDLLREVSRPPYIPLPADEIVASEGFGVVEYFQKLHQPPPQADESPEFLPEF</sequence>
<accession>A0ACD5XT79</accession>
<protein>
    <submittedName>
        <fullName evidence="1">Uncharacterized protein</fullName>
    </submittedName>
</protein>
<reference evidence="1" key="2">
    <citation type="submission" date="2025-09" db="UniProtKB">
        <authorList>
            <consortium name="EnsemblPlants"/>
        </authorList>
    </citation>
    <scope>IDENTIFICATION</scope>
</reference>